<dbReference type="OrthoDB" id="774557at2759"/>
<proteinExistence type="predicted"/>
<feature type="compositionally biased region" description="Pro residues" evidence="1">
    <location>
        <begin position="262"/>
        <end position="274"/>
    </location>
</feature>
<dbReference type="AlphaFoldDB" id="A0A9P8BZI3"/>
<dbReference type="PANTHER" id="PTHR10378">
    <property type="entry name" value="LIM DOMAIN-BINDING PROTEIN"/>
    <property type="match status" value="1"/>
</dbReference>
<evidence type="ECO:0000313" key="3">
    <source>
        <dbReference type="Proteomes" id="UP000824998"/>
    </source>
</evidence>
<feature type="compositionally biased region" description="Low complexity" evidence="1">
    <location>
        <begin position="32"/>
        <end position="47"/>
    </location>
</feature>
<feature type="compositionally biased region" description="Low complexity" evidence="1">
    <location>
        <begin position="222"/>
        <end position="261"/>
    </location>
</feature>
<organism evidence="2 3">
    <name type="scientific">Amylocarpus encephaloides</name>
    <dbReference type="NCBI Taxonomy" id="45428"/>
    <lineage>
        <taxon>Eukaryota</taxon>
        <taxon>Fungi</taxon>
        <taxon>Dikarya</taxon>
        <taxon>Ascomycota</taxon>
        <taxon>Pezizomycotina</taxon>
        <taxon>Leotiomycetes</taxon>
        <taxon>Helotiales</taxon>
        <taxon>Helotiales incertae sedis</taxon>
        <taxon>Amylocarpus</taxon>
    </lineage>
</organism>
<protein>
    <submittedName>
        <fullName evidence="2">LIM-domain binding protein-domain-containing protein</fullName>
    </submittedName>
</protein>
<feature type="region of interest" description="Disordered" evidence="1">
    <location>
        <begin position="163"/>
        <end position="191"/>
    </location>
</feature>
<dbReference type="InterPro" id="IPR029005">
    <property type="entry name" value="LIM-bd/SEUSS"/>
</dbReference>
<feature type="compositionally biased region" description="Pro residues" evidence="1">
    <location>
        <begin position="523"/>
        <end position="532"/>
    </location>
</feature>
<evidence type="ECO:0000313" key="2">
    <source>
        <dbReference type="EMBL" id="KAG9228613.1"/>
    </source>
</evidence>
<feature type="compositionally biased region" description="Polar residues" evidence="1">
    <location>
        <begin position="643"/>
        <end position="665"/>
    </location>
</feature>
<gene>
    <name evidence="2" type="ORF">BJ875DRAFT_231986</name>
</gene>
<feature type="region of interest" description="Disordered" evidence="1">
    <location>
        <begin position="497"/>
        <end position="537"/>
    </location>
</feature>
<reference evidence="2" key="1">
    <citation type="journal article" date="2021" name="IMA Fungus">
        <title>Genomic characterization of three marine fungi, including Emericellopsis atlantica sp. nov. with signatures of a generalist lifestyle and marine biomass degradation.</title>
        <authorList>
            <person name="Hagestad O.C."/>
            <person name="Hou L."/>
            <person name="Andersen J.H."/>
            <person name="Hansen E.H."/>
            <person name="Altermark B."/>
            <person name="Li C."/>
            <person name="Kuhnert E."/>
            <person name="Cox R.J."/>
            <person name="Crous P.W."/>
            <person name="Spatafora J.W."/>
            <person name="Lail K."/>
            <person name="Amirebrahimi M."/>
            <person name="Lipzen A."/>
            <person name="Pangilinan J."/>
            <person name="Andreopoulos W."/>
            <person name="Hayes R.D."/>
            <person name="Ng V."/>
            <person name="Grigoriev I.V."/>
            <person name="Jackson S.A."/>
            <person name="Sutton T.D.S."/>
            <person name="Dobson A.D.W."/>
            <person name="Rama T."/>
        </authorList>
    </citation>
    <scope>NUCLEOTIDE SEQUENCE</scope>
    <source>
        <strain evidence="2">TRa018bII</strain>
    </source>
</reference>
<feature type="compositionally biased region" description="Low complexity" evidence="1">
    <location>
        <begin position="169"/>
        <end position="191"/>
    </location>
</feature>
<sequence length="709" mass="77190">MMTSLAQAYSPHPGGIHPGVPQSHPMAVPHNPGQQGQPGMPQQMHMGVSGPGGPQVSQAGAMMGGMPPGAGGPSAHALQHLNPQAAQQQQLLQQQQAMAFTNTPQFQMQQQQQHIMQQQQRAQQVARQAMISSQYTGMGQAIPGQLTPAQYQAMRGANPSMARPVHLSQHLQAQQAGLQGHHTLEQQQAQAQQQQQHQQLLAQQVAMQQANAQAQVGSNQGQPNPMNAQQIQMQQAHMAHASQAAQQQQQNAAAAQQNQPPQSQPPNQPQPPQPNSQNQSQQPQPPQPGMQQQAAQSAMMAARQQAQQQGEKPRGRFLLKLIQFAAHLSNFEGNSKPLQSDMVNGTQRLAGQGTKQRDDLGYWSDFAELYFSTKGVLRHSVWIVDETSNKQYEITFPALARYFHTHFESGIKNMQLVVDGSTENDLPNGGCYIECRKSRFQYLFDNGCQLFATGTLRAHFDAAHKIELLEFVTSNHEEFLPRTKIIEAARPLHEWGKEWHKINTPPEGKQSPELNKKKSKPMKSPPQPPPDIDLPASKVKLNMGITPSVFRFLELAEVVGQMNPLFGYAHQHPNLPPYGALEQYVSSIPTANGNNPGQPKPAGPRTPSLQNFPVTASPAAAHLNLPGGSPHIGGSPAQAPPMQLQQSQHGTSSSGPSANTSPNTSNKRRRPSAVKTEDDGQVNGIPTKTGVRPSPRIPKKQRPNPPGQG</sequence>
<feature type="region of interest" description="Disordered" evidence="1">
    <location>
        <begin position="587"/>
        <end position="709"/>
    </location>
</feature>
<feature type="compositionally biased region" description="Low complexity" evidence="1">
    <location>
        <begin position="289"/>
        <end position="309"/>
    </location>
</feature>
<name>A0A9P8BZI3_9HELO</name>
<comment type="caution">
    <text evidence="2">The sequence shown here is derived from an EMBL/GenBank/DDBJ whole genome shotgun (WGS) entry which is preliminary data.</text>
</comment>
<feature type="compositionally biased region" description="Gly residues" evidence="1">
    <location>
        <begin position="62"/>
        <end position="72"/>
    </location>
</feature>
<keyword evidence="3" id="KW-1185">Reference proteome</keyword>
<dbReference type="Pfam" id="PF01803">
    <property type="entry name" value="LIM_bind"/>
    <property type="match status" value="1"/>
</dbReference>
<feature type="region of interest" description="Disordered" evidence="1">
    <location>
        <begin position="1"/>
        <end position="77"/>
    </location>
</feature>
<evidence type="ECO:0000256" key="1">
    <source>
        <dbReference type="SAM" id="MobiDB-lite"/>
    </source>
</evidence>
<feature type="region of interest" description="Disordered" evidence="1">
    <location>
        <begin position="213"/>
        <end position="312"/>
    </location>
</feature>
<accession>A0A9P8BZI3</accession>
<feature type="compositionally biased region" description="Polar residues" evidence="1">
    <location>
        <begin position="587"/>
        <end position="597"/>
    </location>
</feature>
<dbReference type="Proteomes" id="UP000824998">
    <property type="component" value="Unassembled WGS sequence"/>
</dbReference>
<dbReference type="EMBL" id="MU251893">
    <property type="protein sequence ID" value="KAG9228613.1"/>
    <property type="molecule type" value="Genomic_DNA"/>
</dbReference>